<sequence length="82" mass="9698">MKDSSGIQYTEIGIGLLNKEKKALEKELSSKYKSTKEQLLILDKELNKRRESLVILERTLLLIENEIRREKPFYDKIIKLHP</sequence>
<feature type="non-terminal residue" evidence="1">
    <location>
        <position position="82"/>
    </location>
</feature>
<reference evidence="1" key="1">
    <citation type="submission" date="2018-10" db="EMBL/GenBank/DDBJ databases">
        <authorList>
            <consortium name="PulseNet: The National Subtyping Network for Foodborne Disease Surveillance"/>
            <person name="Tarr C.L."/>
            <person name="Trees E."/>
            <person name="Katz L.S."/>
            <person name="Carleton-Romer H.A."/>
            <person name="Stroika S."/>
            <person name="Kucerova Z."/>
            <person name="Roache K.F."/>
            <person name="Sabol A.L."/>
            <person name="Besser J."/>
            <person name="Gerner-Smidt P."/>
        </authorList>
    </citation>
    <scope>NUCLEOTIDE SEQUENCE [LARGE SCALE GENOMIC DNA]</scope>
    <source>
        <strain evidence="1">PNUSAS059279</strain>
    </source>
</reference>
<comment type="caution">
    <text evidence="1">The sequence shown here is derived from an EMBL/GenBank/DDBJ whole genome shotgun (WGS) entry which is preliminary data.</text>
</comment>
<dbReference type="Proteomes" id="UP000885417">
    <property type="component" value="Unassembled WGS sequence"/>
</dbReference>
<organism evidence="1">
    <name type="scientific">Salmonella enterica</name>
    <name type="common">Salmonella choleraesuis</name>
    <dbReference type="NCBI Taxonomy" id="28901"/>
    <lineage>
        <taxon>Bacteria</taxon>
        <taxon>Pseudomonadati</taxon>
        <taxon>Pseudomonadota</taxon>
        <taxon>Gammaproteobacteria</taxon>
        <taxon>Enterobacterales</taxon>
        <taxon>Enterobacteriaceae</taxon>
        <taxon>Salmonella</taxon>
    </lineage>
</organism>
<protein>
    <submittedName>
        <fullName evidence="1">Uncharacterized protein</fullName>
    </submittedName>
</protein>
<dbReference type="AlphaFoldDB" id="A0A3J8T891"/>
<proteinExistence type="predicted"/>
<dbReference type="EMBL" id="RNGN01000235">
    <property type="protein sequence ID" value="MFX65658.1"/>
    <property type="molecule type" value="Genomic_DNA"/>
</dbReference>
<name>A0A3J8T891_SALER</name>
<evidence type="ECO:0000313" key="1">
    <source>
        <dbReference type="EMBL" id="MFX65658.1"/>
    </source>
</evidence>
<gene>
    <name evidence="1" type="ORF">ED173_22985</name>
</gene>
<accession>A0A3J8T891</accession>